<comment type="caution">
    <text evidence="3">The sequence shown here is derived from an EMBL/GenBank/DDBJ whole genome shotgun (WGS) entry which is preliminary data.</text>
</comment>
<accession>A0A818T3X4</accession>
<keyword evidence="1" id="KW-0175">Coiled coil</keyword>
<feature type="compositionally biased region" description="Basic and acidic residues" evidence="2">
    <location>
        <begin position="1647"/>
        <end position="1657"/>
    </location>
</feature>
<feature type="coiled-coil region" evidence="1">
    <location>
        <begin position="1808"/>
        <end position="1878"/>
    </location>
</feature>
<dbReference type="EMBL" id="CAJOBD010000483">
    <property type="protein sequence ID" value="CAF3676449.1"/>
    <property type="molecule type" value="Genomic_DNA"/>
</dbReference>
<feature type="compositionally biased region" description="Gly residues" evidence="2">
    <location>
        <begin position="1470"/>
        <end position="1488"/>
    </location>
</feature>
<organism evidence="3 4">
    <name type="scientific">Rotaria sordida</name>
    <dbReference type="NCBI Taxonomy" id="392033"/>
    <lineage>
        <taxon>Eukaryota</taxon>
        <taxon>Metazoa</taxon>
        <taxon>Spiralia</taxon>
        <taxon>Gnathifera</taxon>
        <taxon>Rotifera</taxon>
        <taxon>Eurotatoria</taxon>
        <taxon>Bdelloidea</taxon>
        <taxon>Philodinida</taxon>
        <taxon>Philodinidae</taxon>
        <taxon>Rotaria</taxon>
    </lineage>
</organism>
<evidence type="ECO:0000256" key="1">
    <source>
        <dbReference type="SAM" id="Coils"/>
    </source>
</evidence>
<proteinExistence type="predicted"/>
<feature type="coiled-coil region" evidence="1">
    <location>
        <begin position="521"/>
        <end position="548"/>
    </location>
</feature>
<feature type="region of interest" description="Disordered" evidence="2">
    <location>
        <begin position="1625"/>
        <end position="1657"/>
    </location>
</feature>
<dbReference type="Proteomes" id="UP000663836">
    <property type="component" value="Unassembled WGS sequence"/>
</dbReference>
<feature type="region of interest" description="Disordered" evidence="2">
    <location>
        <begin position="1511"/>
        <end position="1534"/>
    </location>
</feature>
<feature type="coiled-coil region" evidence="1">
    <location>
        <begin position="928"/>
        <end position="1089"/>
    </location>
</feature>
<evidence type="ECO:0000256" key="2">
    <source>
        <dbReference type="SAM" id="MobiDB-lite"/>
    </source>
</evidence>
<sequence length="2085" mass="244686">MNFESQSHRSLHQQNDINGKIYEESIITFKILNDHYQFDEKSYLFIVHSSYSNQPQNNIKSNLKLLLEIQDIKSTIPVTYKEFSCGYQHIKELQYKLEEKPNCLREVYYLNSLLKEADVQIEEKEDLLVFSYKNIPYFYDHKKNILTCSNNQGIKLLHKKGLDILKYLLKRDILFSQSKQIKNQLDKGTLDKTIVDFLKQTSECLHNEIDNETRQRIDEIDEIIFTLEDEFNRNTNEKILQLQIKLRNFEQTLEMQNLDNEIQKKKDQIQMLSKKVIHDDEIIQDNDDKLDDLLQIQRFRFDCTFDSNEIHTSKEIRRKQYEKTIEWDKFDIHREQKDVNILEKYLYDENEALTKLKEKLDNKNKMQGVLEKRKEDLETKDIPRIEGEMEELRTEQLELEEKIKNLETKKDELEKQKKDKVREKRTKDIFKDVGGSEEAIEHEEKKYHPHKDCINSPKSKYKCQYMEAVREAVDFVSDKIETEESIDIEATKLELLKELSEEGYKHSVGEIQDGRATGEHVEDLKKVVDEIERKRKELADEEKSISRDYQKTIDEKILEISDVEVNSRTHYGFELRGKIYAFQLPDPENYKDQLDNIQKINRIIKLVDSIDKQIIQLKAKRQILIDQSKITSEEQTFVRFKNIERYLLNRSIRLSGFDRFSNGMMLNQTESLISVLISEIIDRSHLYQIDGSNFLDPLIEQGVMKILKNLKNNQDICQIISEINQEYSDEGCFSKVTILNNTEETEYKLDISHIEVQNSRALFLFKFNNLYFILKHEQKIKLVDDESLNLKLNINKYVSDMAEETDLFENLCETRIRYCYKKNLEKSNTLAEICHNEISQMSKIYSIREFNGEFSSYSNSTLFYFLSNLDENLDRLELKLNKSNFEIEEISNFSLIKIKDLYKSAIIKVLSREQERRKQMRLEKITKSDNEENNLAFLIQQEEERERQLLEKLNKKQEEIFKIETNLNKIIDELNRSETAYRKHIDFLEQQRKDILKELNDMNEELRQLSQDMISNEIKIRKIKYQIEQLSDNLNTVQKKIDTTEAELDQMMKRKLTLEHAKVDLEAEKNKIQIDRKHEEDKLKEKQAEINQNEAWIKFLQNLTEAFLSEQVNKSKQSILNNIKSTKNLSVLYKKLKTNRDLQQFLFKDLNKDHVDKYIEKVARSSDGINLRVKLKQLTHSFLSSINGQLVSELGLDIHGNPIQIKKYKISVIGSVSYQEVHQSVKDKIEREIKCQIGGLVFNGDYLTVKHNGINSLADLPKEIKSLIDDRIKINYQQHEWEDRLSRKYKQAVNQLNALKISYKQIVNCYVDLIEIQCGGIFLLDSDDYYPGIDLIVRARQMKCGNQRKPVSLITTGSDAPEFAFSRASDGYQRRKHKHIPEGHSGFDGENGRDGQHAGNIFIKIDDTIECLDLLKSIELCGGKGGSGQLGGNGDKGYRGTDGKNGIADDTRGFAGGQTTFAFGQIGTKSGDGGDGGLSGRGGSGGLPGKLSISDNRGDLFELIKDRIQQKEGLPGTDPDLSSSAAPKGGEGGDPTIIGMDQVKNKKSFFHKTTTEIGEVDIDYLLEKNPYLRKEIEERQKCGNRGIPNNVAIPIFLLAPLPLALLPLLINQNIHYRMSKNEEQYKLNPRRDRNTKGISKENQTSGFRHETKQESEVVKRDFPNTSNLDQSVSEKQSELSEIIEKNLNEQKINKLKLDKQDIDNNIEKYRSQEHSLEIDINIQGQDMETLETQINEYQNELTQLRQETLELTQAETLKIGQELNLMTEQQNLRDRRNETQLSQTISLSKLESYSELHKQYRIEYDKMKEFLDKLKQSKESQLKNKQEEKAQIENKLATLKGQLQENRRKLTKFKDEKLKLLKEEIILSEDILQNTELEEQHEHEYEINWLQDSNINIPRIRKIYLNKIEKCVFTPFARKIFNQFTNYDENYEELWYFHLHSFLNDINQYFNNDDKSIELVINWLIKFDLRIIPFSEIIQVLHNFSSQQDNRIKETLMKFETEHKLAIVNEFNPYCLLRESLKTLKNIGQTSLNDIRFDLNQIERHYRGIHYSYEIEIQQINQCIDDIRIEIDNLKDLELNKIPIS</sequence>
<name>A0A818T3X4_9BILA</name>
<evidence type="ECO:0000313" key="4">
    <source>
        <dbReference type="Proteomes" id="UP000663836"/>
    </source>
</evidence>
<feature type="coiled-coil region" evidence="1">
    <location>
        <begin position="195"/>
        <end position="275"/>
    </location>
</feature>
<gene>
    <name evidence="3" type="ORF">JBS370_LOCUS7901</name>
</gene>
<feature type="region of interest" description="Disordered" evidence="2">
    <location>
        <begin position="1465"/>
        <end position="1491"/>
    </location>
</feature>
<reference evidence="3" key="1">
    <citation type="submission" date="2021-02" db="EMBL/GenBank/DDBJ databases">
        <authorList>
            <person name="Nowell W R."/>
        </authorList>
    </citation>
    <scope>NUCLEOTIDE SEQUENCE</scope>
</reference>
<protein>
    <submittedName>
        <fullName evidence="3">Uncharacterized protein</fullName>
    </submittedName>
</protein>
<evidence type="ECO:0000313" key="3">
    <source>
        <dbReference type="EMBL" id="CAF3676449.1"/>
    </source>
</evidence>
<feature type="compositionally biased region" description="Basic and acidic residues" evidence="2">
    <location>
        <begin position="1625"/>
        <end position="1639"/>
    </location>
</feature>
<feature type="coiled-coil region" evidence="1">
    <location>
        <begin position="1692"/>
        <end position="1754"/>
    </location>
</feature>
<feature type="coiled-coil region" evidence="1">
    <location>
        <begin position="360"/>
        <end position="426"/>
    </location>
</feature>